<protein>
    <recommendedName>
        <fullName evidence="3">Reverse transcriptase domain-containing protein</fullName>
    </recommendedName>
</protein>
<evidence type="ECO:0008006" key="3">
    <source>
        <dbReference type="Google" id="ProtNLM"/>
    </source>
</evidence>
<evidence type="ECO:0000313" key="2">
    <source>
        <dbReference type="Proteomes" id="UP001303046"/>
    </source>
</evidence>
<name>A0ABR1DZ92_NECAM</name>
<dbReference type="EMBL" id="JAVFWL010000005">
    <property type="protein sequence ID" value="KAK6755750.1"/>
    <property type="molecule type" value="Genomic_DNA"/>
</dbReference>
<accession>A0ABR1DZ92</accession>
<gene>
    <name evidence="1" type="primary">Necator_chrV.g19043</name>
    <name evidence="1" type="ORF">RB195_014252</name>
</gene>
<comment type="caution">
    <text evidence="1">The sequence shown here is derived from an EMBL/GenBank/DDBJ whole genome shotgun (WGS) entry which is preliminary data.</text>
</comment>
<keyword evidence="2" id="KW-1185">Reference proteome</keyword>
<sequence length="150" mass="17386">MIDDIHTVSKLIEISREYKMPLCLTFVDLKKTFGSVETQADMEALYNHGVPTKYIKPNLQKTMFMRNGWVFYAPFTLNGTNISECISYVYLGRRNKHEERPDSRTGQENLDISQAERKCSERLFKIAMLAIGVSRSTQVRDEIRSSVLRQ</sequence>
<organism evidence="1 2">
    <name type="scientific">Necator americanus</name>
    <name type="common">Human hookworm</name>
    <dbReference type="NCBI Taxonomy" id="51031"/>
    <lineage>
        <taxon>Eukaryota</taxon>
        <taxon>Metazoa</taxon>
        <taxon>Ecdysozoa</taxon>
        <taxon>Nematoda</taxon>
        <taxon>Chromadorea</taxon>
        <taxon>Rhabditida</taxon>
        <taxon>Rhabditina</taxon>
        <taxon>Rhabditomorpha</taxon>
        <taxon>Strongyloidea</taxon>
        <taxon>Ancylostomatidae</taxon>
        <taxon>Bunostominae</taxon>
        <taxon>Necator</taxon>
    </lineage>
</organism>
<evidence type="ECO:0000313" key="1">
    <source>
        <dbReference type="EMBL" id="KAK6755750.1"/>
    </source>
</evidence>
<proteinExistence type="predicted"/>
<dbReference type="Proteomes" id="UP001303046">
    <property type="component" value="Unassembled WGS sequence"/>
</dbReference>
<reference evidence="1 2" key="1">
    <citation type="submission" date="2023-08" db="EMBL/GenBank/DDBJ databases">
        <title>A Necator americanus chromosomal reference genome.</title>
        <authorList>
            <person name="Ilik V."/>
            <person name="Petrzelkova K.J."/>
            <person name="Pardy F."/>
            <person name="Fuh T."/>
            <person name="Niatou-Singa F.S."/>
            <person name="Gouil Q."/>
            <person name="Baker L."/>
            <person name="Ritchie M.E."/>
            <person name="Jex A.R."/>
            <person name="Gazzola D."/>
            <person name="Li H."/>
            <person name="Toshio Fujiwara R."/>
            <person name="Zhan B."/>
            <person name="Aroian R.V."/>
            <person name="Pafco B."/>
            <person name="Schwarz E.M."/>
        </authorList>
    </citation>
    <scope>NUCLEOTIDE SEQUENCE [LARGE SCALE GENOMIC DNA]</scope>
    <source>
        <strain evidence="1 2">Aroian</strain>
        <tissue evidence="1">Whole animal</tissue>
    </source>
</reference>